<name>A0ABS1KT02_9BACT</name>
<dbReference type="PANTHER" id="PTHR12110">
    <property type="entry name" value="HYDROXYPYRUVATE ISOMERASE"/>
    <property type="match status" value="1"/>
</dbReference>
<evidence type="ECO:0000259" key="1">
    <source>
        <dbReference type="Pfam" id="PF01261"/>
    </source>
</evidence>
<comment type="caution">
    <text evidence="2">The sequence shown here is derived from an EMBL/GenBank/DDBJ whole genome shotgun (WGS) entry which is preliminary data.</text>
</comment>
<dbReference type="InterPro" id="IPR013022">
    <property type="entry name" value="Xyl_isomerase-like_TIM-brl"/>
</dbReference>
<dbReference type="Proteomes" id="UP000613030">
    <property type="component" value="Unassembled WGS sequence"/>
</dbReference>
<keyword evidence="3" id="KW-1185">Reference proteome</keyword>
<sequence>MNTSRRDFIKKGALSLAATSMISNVLFAKAKSEMTGVQLYSVREQMKSDPLATLKQVAAQGYKYVEHANYVDRKFYGYAAKDFKKVLDDLGLKMPSGHTVMGKKHWDDAKKDFTDVWRYTVEDAAIVGQKYVISPSLEESLRQNADDLKRYMEVFNKSGALCQKSGMKFGYHNHDFEFSQKLDGTSVYDLILQNTDPALVMQQLDIGNLYNGGVKAIDIVRQYPGRFESMHVKDEILAPAGGHDKYESTILGKGIVNPKEVIDLGRKSGGTTLFIIEQESYQGKTPLDSIKEDLAVMKKWGY</sequence>
<keyword evidence="2" id="KW-0413">Isomerase</keyword>
<protein>
    <submittedName>
        <fullName evidence="2">Sugar phosphate isomerase/epimerase</fullName>
    </submittedName>
</protein>
<dbReference type="Pfam" id="PF01261">
    <property type="entry name" value="AP_endonuc_2"/>
    <property type="match status" value="1"/>
</dbReference>
<evidence type="ECO:0000313" key="3">
    <source>
        <dbReference type="Proteomes" id="UP000613030"/>
    </source>
</evidence>
<dbReference type="EMBL" id="JAERRB010000004">
    <property type="protein sequence ID" value="MBL0742490.1"/>
    <property type="molecule type" value="Genomic_DNA"/>
</dbReference>
<dbReference type="InterPro" id="IPR006311">
    <property type="entry name" value="TAT_signal"/>
</dbReference>
<gene>
    <name evidence="2" type="ORF">JI741_14780</name>
</gene>
<evidence type="ECO:0000313" key="2">
    <source>
        <dbReference type="EMBL" id="MBL0742490.1"/>
    </source>
</evidence>
<dbReference type="GO" id="GO:0016853">
    <property type="term" value="F:isomerase activity"/>
    <property type="evidence" value="ECO:0007669"/>
    <property type="project" value="UniProtKB-KW"/>
</dbReference>
<feature type="domain" description="Xylose isomerase-like TIM barrel" evidence="1">
    <location>
        <begin position="55"/>
        <end position="299"/>
    </location>
</feature>
<dbReference type="PANTHER" id="PTHR12110:SF41">
    <property type="entry name" value="INOSOSE DEHYDRATASE"/>
    <property type="match status" value="1"/>
</dbReference>
<dbReference type="InterPro" id="IPR050312">
    <property type="entry name" value="IolE/XylAMocC-like"/>
</dbReference>
<reference evidence="2 3" key="1">
    <citation type="submission" date="2021-01" db="EMBL/GenBank/DDBJ databases">
        <title>Chryseolinea sp. Jin1 Genome sequencing and assembly.</title>
        <authorList>
            <person name="Kim I."/>
        </authorList>
    </citation>
    <scope>NUCLEOTIDE SEQUENCE [LARGE SCALE GENOMIC DNA]</scope>
    <source>
        <strain evidence="2 3">Jin1</strain>
    </source>
</reference>
<dbReference type="RefSeq" id="WP_202010779.1">
    <property type="nucleotide sequence ID" value="NZ_JAERRB010000004.1"/>
</dbReference>
<dbReference type="InterPro" id="IPR036237">
    <property type="entry name" value="Xyl_isomerase-like_sf"/>
</dbReference>
<organism evidence="2 3">
    <name type="scientific">Chryseolinea lacunae</name>
    <dbReference type="NCBI Taxonomy" id="2801331"/>
    <lineage>
        <taxon>Bacteria</taxon>
        <taxon>Pseudomonadati</taxon>
        <taxon>Bacteroidota</taxon>
        <taxon>Cytophagia</taxon>
        <taxon>Cytophagales</taxon>
        <taxon>Fulvivirgaceae</taxon>
        <taxon>Chryseolinea</taxon>
    </lineage>
</organism>
<proteinExistence type="predicted"/>
<dbReference type="SUPFAM" id="SSF51658">
    <property type="entry name" value="Xylose isomerase-like"/>
    <property type="match status" value="1"/>
</dbReference>
<accession>A0ABS1KT02</accession>
<dbReference type="PROSITE" id="PS51318">
    <property type="entry name" value="TAT"/>
    <property type="match status" value="1"/>
</dbReference>
<dbReference type="Gene3D" id="3.20.20.150">
    <property type="entry name" value="Divalent-metal-dependent TIM barrel enzymes"/>
    <property type="match status" value="1"/>
</dbReference>